<feature type="transmembrane region" description="Helical" evidence="1">
    <location>
        <begin position="37"/>
        <end position="59"/>
    </location>
</feature>
<dbReference type="OrthoDB" id="2195113at2759"/>
<accession>A0A2T3A6D9</accession>
<feature type="non-terminal residue" evidence="2">
    <location>
        <position position="1"/>
    </location>
</feature>
<sequence>MNIDPPMSADEVPAVIEKVKAKLDHWKSDQTAQTQRVSFLFSFFFPSFFSLLFLPFFFFS</sequence>
<evidence type="ECO:0000313" key="3">
    <source>
        <dbReference type="Proteomes" id="UP000241462"/>
    </source>
</evidence>
<dbReference type="AlphaFoldDB" id="A0A2T3A6D9"/>
<gene>
    <name evidence="2" type="ORF">BD289DRAFT_435512</name>
</gene>
<keyword evidence="1" id="KW-0472">Membrane</keyword>
<dbReference type="STRING" id="2025994.A0A2T3A6D9"/>
<proteinExistence type="predicted"/>
<dbReference type="Proteomes" id="UP000241462">
    <property type="component" value="Unassembled WGS sequence"/>
</dbReference>
<protein>
    <submittedName>
        <fullName evidence="2">Uncharacterized protein</fullName>
    </submittedName>
</protein>
<keyword evidence="1" id="KW-0812">Transmembrane</keyword>
<dbReference type="InParanoid" id="A0A2T3A6D9"/>
<dbReference type="EMBL" id="KZ678456">
    <property type="protein sequence ID" value="PSR83672.1"/>
    <property type="molecule type" value="Genomic_DNA"/>
</dbReference>
<reference evidence="2 3" key="1">
    <citation type="journal article" date="2018" name="Mycol. Prog.">
        <title>Coniella lustricola, a new species from submerged detritus.</title>
        <authorList>
            <person name="Raudabaugh D.B."/>
            <person name="Iturriaga T."/>
            <person name="Carver A."/>
            <person name="Mondo S."/>
            <person name="Pangilinan J."/>
            <person name="Lipzen A."/>
            <person name="He G."/>
            <person name="Amirebrahimi M."/>
            <person name="Grigoriev I.V."/>
            <person name="Miller A.N."/>
        </authorList>
    </citation>
    <scope>NUCLEOTIDE SEQUENCE [LARGE SCALE GENOMIC DNA]</scope>
    <source>
        <strain evidence="2 3">B22-T-1</strain>
    </source>
</reference>
<name>A0A2T3A6D9_9PEZI</name>
<keyword evidence="3" id="KW-1185">Reference proteome</keyword>
<organism evidence="2 3">
    <name type="scientific">Coniella lustricola</name>
    <dbReference type="NCBI Taxonomy" id="2025994"/>
    <lineage>
        <taxon>Eukaryota</taxon>
        <taxon>Fungi</taxon>
        <taxon>Dikarya</taxon>
        <taxon>Ascomycota</taxon>
        <taxon>Pezizomycotina</taxon>
        <taxon>Sordariomycetes</taxon>
        <taxon>Sordariomycetidae</taxon>
        <taxon>Diaporthales</taxon>
        <taxon>Schizoparmaceae</taxon>
        <taxon>Coniella</taxon>
    </lineage>
</organism>
<keyword evidence="1" id="KW-1133">Transmembrane helix</keyword>
<evidence type="ECO:0000313" key="2">
    <source>
        <dbReference type="EMBL" id="PSR83672.1"/>
    </source>
</evidence>
<evidence type="ECO:0000256" key="1">
    <source>
        <dbReference type="SAM" id="Phobius"/>
    </source>
</evidence>